<feature type="transmembrane region" description="Helical" evidence="3">
    <location>
        <begin position="201"/>
        <end position="219"/>
    </location>
</feature>
<dbReference type="Proteomes" id="UP000032142">
    <property type="component" value="Unassembled WGS sequence"/>
</dbReference>
<dbReference type="PANTHER" id="PTHR15323:SF6">
    <property type="entry name" value="CELL DIVISION CYCLE PROTEIN 123 HOMOLOG"/>
    <property type="match status" value="1"/>
</dbReference>
<dbReference type="SUPFAM" id="SSF57850">
    <property type="entry name" value="RING/U-box"/>
    <property type="match status" value="1"/>
</dbReference>
<proteinExistence type="inferred from homology"/>
<dbReference type="InterPro" id="IPR001841">
    <property type="entry name" value="Znf_RING"/>
</dbReference>
<feature type="transmembrane region" description="Helical" evidence="3">
    <location>
        <begin position="121"/>
        <end position="139"/>
    </location>
</feature>
<reference evidence="6" key="1">
    <citation type="submission" date="2014-09" db="EMBL/GenBank/DDBJ databases">
        <authorList>
            <person name="Mudge J."/>
            <person name="Ramaraj T."/>
            <person name="Lindquist I.E."/>
            <person name="Bharti A.K."/>
            <person name="Sundararajan A."/>
            <person name="Cameron C.T."/>
            <person name="Woodward J.E."/>
            <person name="May G.D."/>
            <person name="Brubaker C."/>
            <person name="Broadhvest J."/>
            <person name="Wilkins T.A."/>
        </authorList>
    </citation>
    <scope>NUCLEOTIDE SEQUENCE</scope>
    <source>
        <strain evidence="6">cv. AKA8401</strain>
    </source>
</reference>
<gene>
    <name evidence="5" type="ORF">F383_33104</name>
</gene>
<feature type="transmembrane region" description="Helical" evidence="3">
    <location>
        <begin position="225"/>
        <end position="244"/>
    </location>
</feature>
<feature type="region of interest" description="Disordered" evidence="2">
    <location>
        <begin position="1"/>
        <end position="41"/>
    </location>
</feature>
<evidence type="ECO:0000256" key="3">
    <source>
        <dbReference type="SAM" id="Phobius"/>
    </source>
</evidence>
<dbReference type="Gene3D" id="3.30.40.10">
    <property type="entry name" value="Zinc/RING finger domain, C3HC4 (zinc finger)"/>
    <property type="match status" value="1"/>
</dbReference>
<protein>
    <recommendedName>
        <fullName evidence="4">RING-type domain-containing protein</fullName>
    </recommendedName>
</protein>
<name>A0A0B0N790_GOSAR</name>
<feature type="compositionally biased region" description="Polar residues" evidence="2">
    <location>
        <begin position="17"/>
        <end position="32"/>
    </location>
</feature>
<keyword evidence="3" id="KW-0472">Membrane</keyword>
<keyword evidence="3" id="KW-0812">Transmembrane</keyword>
<sequence>MASTIPTNRSSSDDITDTTPFLSPTSNVSNDDSSTRRTVRRQSLRDAARFLRRASSRRMMREPSMLVRETAAEQLEERQSDWAYSKPVVVLDIIWNLAFVVVAVGILILSRNESPDMPLRLWIIGYAFQCFLHIVCVCVEYRRRRRRQSTEYRPFNAGEEGDLSPGSRVDSEQYVSLAQLEDDGGSSAAKHLESANTMFSFIWWIIGFYWVSIGGQAMARSSPQLYWLCIIFLGFDVFFVVFCVALACIIGIAVCCCLPCIIAILYAVADQEGALKEDIDQLLKFKFKKIGSDKKSAADVQEPVGGIMTECGTDSPLERVLPMDDAECCICLSAYDEGVELRELPCGHHFHSMKEEDVNRCQIQEWYPKFKSVSIRTFIHELPESFVQYLLDDSGPFLLPASISNEDAFPNRIHNPEEEEDYQVSEGSGDEAEAFSAPCFPELELKIKESIETLGGAIFPKLNWSAPKDSAWISTSGTLRCTTFSEIALLLRSSDSLIHDLCHAYDSCSDKTMSRPPEFFLALRKWYPRFQPEMEFRCFVKGQTLVGISQREVTTFYPVLQEKKNNVEVLIEEFFNDNVRVKFESDDYTFDVYVTEDERVKVLDFNPWGAFTLPLLFTWEELEQKAREGDDLELRIVESRCGVRPGLKTAVPYDYLDVSAGSGWDQFLRNASEELQQQTKSPEAGA</sequence>
<evidence type="ECO:0000313" key="6">
    <source>
        <dbReference type="Proteomes" id="UP000032142"/>
    </source>
</evidence>
<keyword evidence="6" id="KW-1185">Reference proteome</keyword>
<organism evidence="5 6">
    <name type="scientific">Gossypium arboreum</name>
    <name type="common">Tree cotton</name>
    <name type="synonym">Gossypium nanking</name>
    <dbReference type="NCBI Taxonomy" id="29729"/>
    <lineage>
        <taxon>Eukaryota</taxon>
        <taxon>Viridiplantae</taxon>
        <taxon>Streptophyta</taxon>
        <taxon>Embryophyta</taxon>
        <taxon>Tracheophyta</taxon>
        <taxon>Spermatophyta</taxon>
        <taxon>Magnoliopsida</taxon>
        <taxon>eudicotyledons</taxon>
        <taxon>Gunneridae</taxon>
        <taxon>Pentapetalae</taxon>
        <taxon>rosids</taxon>
        <taxon>malvids</taxon>
        <taxon>Malvales</taxon>
        <taxon>Malvaceae</taxon>
        <taxon>Malvoideae</taxon>
        <taxon>Gossypium</taxon>
    </lineage>
</organism>
<evidence type="ECO:0000313" key="5">
    <source>
        <dbReference type="EMBL" id="KHG06981.1"/>
    </source>
</evidence>
<evidence type="ECO:0000259" key="4">
    <source>
        <dbReference type="Pfam" id="PF17123"/>
    </source>
</evidence>
<dbReference type="PANTHER" id="PTHR15323">
    <property type="entry name" value="D123 PROTEIN"/>
    <property type="match status" value="1"/>
</dbReference>
<dbReference type="InterPro" id="IPR013083">
    <property type="entry name" value="Znf_RING/FYVE/PHD"/>
</dbReference>
<dbReference type="EMBL" id="JRRC01464436">
    <property type="protein sequence ID" value="KHG06981.1"/>
    <property type="molecule type" value="Genomic_DNA"/>
</dbReference>
<accession>A0A0B0N790</accession>
<keyword evidence="3" id="KW-1133">Transmembrane helix</keyword>
<evidence type="ECO:0000256" key="1">
    <source>
        <dbReference type="ARBA" id="ARBA00011047"/>
    </source>
</evidence>
<feature type="transmembrane region" description="Helical" evidence="3">
    <location>
        <begin position="88"/>
        <end position="109"/>
    </location>
</feature>
<evidence type="ECO:0000256" key="2">
    <source>
        <dbReference type="SAM" id="MobiDB-lite"/>
    </source>
</evidence>
<dbReference type="InterPro" id="IPR009772">
    <property type="entry name" value="CDC123"/>
</dbReference>
<feature type="compositionally biased region" description="Polar residues" evidence="2">
    <location>
        <begin position="1"/>
        <end position="10"/>
    </location>
</feature>
<dbReference type="Pfam" id="PF07065">
    <property type="entry name" value="D123"/>
    <property type="match status" value="1"/>
</dbReference>
<comment type="similarity">
    <text evidence="1">Belongs to the CDC123 family.</text>
</comment>
<comment type="caution">
    <text evidence="5">The sequence shown here is derived from an EMBL/GenBank/DDBJ whole genome shotgun (WGS) entry which is preliminary data.</text>
</comment>
<dbReference type="GO" id="GO:0005737">
    <property type="term" value="C:cytoplasm"/>
    <property type="evidence" value="ECO:0007669"/>
    <property type="project" value="TreeGrafter"/>
</dbReference>
<dbReference type="Pfam" id="PF17123">
    <property type="entry name" value="zf-RING_11"/>
    <property type="match status" value="1"/>
</dbReference>
<feature type="transmembrane region" description="Helical" evidence="3">
    <location>
        <begin position="249"/>
        <end position="269"/>
    </location>
</feature>
<dbReference type="AlphaFoldDB" id="A0A0B0N790"/>
<feature type="domain" description="RING-type" evidence="4">
    <location>
        <begin position="327"/>
        <end position="352"/>
    </location>
</feature>